<organism evidence="3">
    <name type="scientific">Trypanosoma congolense (strain IL3000)</name>
    <dbReference type="NCBI Taxonomy" id="1068625"/>
    <lineage>
        <taxon>Eukaryota</taxon>
        <taxon>Discoba</taxon>
        <taxon>Euglenozoa</taxon>
        <taxon>Kinetoplastea</taxon>
        <taxon>Metakinetoplastina</taxon>
        <taxon>Trypanosomatida</taxon>
        <taxon>Trypanosomatidae</taxon>
        <taxon>Trypanosoma</taxon>
        <taxon>Nannomonas</taxon>
    </lineage>
</organism>
<name>G0URJ5_TRYCI</name>
<feature type="region of interest" description="Disordered" evidence="1">
    <location>
        <begin position="1"/>
        <end position="37"/>
    </location>
</feature>
<proteinExistence type="predicted"/>
<protein>
    <recommendedName>
        <fullName evidence="2">tRNA ligase phosphodiesterase domain-containing protein</fullName>
    </recommendedName>
</protein>
<gene>
    <name evidence="3" type="ORF">TCIL3000_8_2260</name>
</gene>
<dbReference type="VEuPathDB" id="TriTrypDB:TcIL3000_8_2260"/>
<reference evidence="3" key="1">
    <citation type="journal article" date="2012" name="Proc. Natl. Acad. Sci. U.S.A.">
        <title>Antigenic diversity is generated by distinct evolutionary mechanisms in African trypanosome species.</title>
        <authorList>
            <person name="Jackson A.P."/>
            <person name="Berry A."/>
            <person name="Aslett M."/>
            <person name="Allison H.C."/>
            <person name="Burton P."/>
            <person name="Vavrova-Anderson J."/>
            <person name="Brown R."/>
            <person name="Browne H."/>
            <person name="Corton N."/>
            <person name="Hauser H."/>
            <person name="Gamble J."/>
            <person name="Gilderthorp R."/>
            <person name="Marcello L."/>
            <person name="McQuillan J."/>
            <person name="Otto T.D."/>
            <person name="Quail M.A."/>
            <person name="Sanders M.J."/>
            <person name="van Tonder A."/>
            <person name="Ginger M.L."/>
            <person name="Field M.C."/>
            <person name="Barry J.D."/>
            <person name="Hertz-Fowler C."/>
            <person name="Berriman M."/>
        </authorList>
    </citation>
    <scope>NUCLEOTIDE SEQUENCE</scope>
    <source>
        <strain evidence="3">IL3000</strain>
    </source>
</reference>
<dbReference type="GO" id="GO:0005524">
    <property type="term" value="F:ATP binding"/>
    <property type="evidence" value="ECO:0007669"/>
    <property type="project" value="InterPro"/>
</dbReference>
<dbReference type="GO" id="GO:0003972">
    <property type="term" value="F:RNA ligase (ATP) activity"/>
    <property type="evidence" value="ECO:0007669"/>
    <property type="project" value="InterPro"/>
</dbReference>
<evidence type="ECO:0000313" key="3">
    <source>
        <dbReference type="EMBL" id="CCC92007.1"/>
    </source>
</evidence>
<evidence type="ECO:0000259" key="2">
    <source>
        <dbReference type="Pfam" id="PF08302"/>
    </source>
</evidence>
<dbReference type="AlphaFoldDB" id="G0URJ5"/>
<evidence type="ECO:0000256" key="1">
    <source>
        <dbReference type="SAM" id="MobiDB-lite"/>
    </source>
</evidence>
<accession>G0URJ5</accession>
<sequence length="182" mass="19585">MCLKNAGKVKEPRGAPPAGDQKPSVTPAAAPPAPQQDQAEKPIIYAAIVMTVPVGVKALVPADYMEGKEAVENLHITTMFLGGKPPEDVEMFSELEKLEGKTIDVTLVRVVSDAKATAIEVRNNNEFPCQNKHAHITVGLAPGVPAKYSNELLDDSLQHEGERNVLEIPPDTSLPGVFQFVR</sequence>
<dbReference type="Pfam" id="PF08302">
    <property type="entry name" value="tRNA_lig_CPD"/>
    <property type="match status" value="1"/>
</dbReference>
<dbReference type="GO" id="GO:0006388">
    <property type="term" value="P:tRNA splicing, via endonucleolytic cleavage and ligation"/>
    <property type="evidence" value="ECO:0007669"/>
    <property type="project" value="InterPro"/>
</dbReference>
<feature type="domain" description="tRNA ligase phosphodiesterase" evidence="2">
    <location>
        <begin position="100"/>
        <end position="162"/>
    </location>
</feature>
<dbReference type="InterPro" id="IPR015965">
    <property type="entry name" value="tRNA_lig_PDEase"/>
</dbReference>
<dbReference type="EMBL" id="HE575321">
    <property type="protein sequence ID" value="CCC92007.1"/>
    <property type="molecule type" value="Genomic_DNA"/>
</dbReference>